<evidence type="ECO:0000313" key="1">
    <source>
        <dbReference type="EnsemblProtists" id="Phyra87354"/>
    </source>
</evidence>
<reference evidence="2" key="1">
    <citation type="journal article" date="2006" name="Science">
        <title>Phytophthora genome sequences uncover evolutionary origins and mechanisms of pathogenesis.</title>
        <authorList>
            <person name="Tyler B.M."/>
            <person name="Tripathy S."/>
            <person name="Zhang X."/>
            <person name="Dehal P."/>
            <person name="Jiang R.H."/>
            <person name="Aerts A."/>
            <person name="Arredondo F.D."/>
            <person name="Baxter L."/>
            <person name="Bensasson D."/>
            <person name="Beynon J.L."/>
            <person name="Chapman J."/>
            <person name="Damasceno C.M."/>
            <person name="Dorrance A.E."/>
            <person name="Dou D."/>
            <person name="Dickerman A.W."/>
            <person name="Dubchak I.L."/>
            <person name="Garbelotto M."/>
            <person name="Gijzen M."/>
            <person name="Gordon S.G."/>
            <person name="Govers F."/>
            <person name="Grunwald N.J."/>
            <person name="Huang W."/>
            <person name="Ivors K.L."/>
            <person name="Jones R.W."/>
            <person name="Kamoun S."/>
            <person name="Krampis K."/>
            <person name="Lamour K.H."/>
            <person name="Lee M.K."/>
            <person name="McDonald W.H."/>
            <person name="Medina M."/>
            <person name="Meijer H.J."/>
            <person name="Nordberg E.K."/>
            <person name="Maclean D.J."/>
            <person name="Ospina-Giraldo M.D."/>
            <person name="Morris P.F."/>
            <person name="Phuntumart V."/>
            <person name="Putnam N.H."/>
            <person name="Rash S."/>
            <person name="Rose J.K."/>
            <person name="Sakihama Y."/>
            <person name="Salamov A.A."/>
            <person name="Savidor A."/>
            <person name="Scheuring C.F."/>
            <person name="Smith B.M."/>
            <person name="Sobral B.W."/>
            <person name="Terry A."/>
            <person name="Torto-Alalibo T.A."/>
            <person name="Win J."/>
            <person name="Xu Z."/>
            <person name="Zhang H."/>
            <person name="Grigoriev I.V."/>
            <person name="Rokhsar D.S."/>
            <person name="Boore J.L."/>
        </authorList>
    </citation>
    <scope>NUCLEOTIDE SEQUENCE [LARGE SCALE GENOMIC DNA]</scope>
    <source>
        <strain evidence="2">Pr102</strain>
    </source>
</reference>
<dbReference type="VEuPathDB" id="FungiDB:KRP22_959"/>
<protein>
    <recommendedName>
        <fullName evidence="3">DDE Tnp4 domain-containing protein</fullName>
    </recommendedName>
</protein>
<keyword evidence="2" id="KW-1185">Reference proteome</keyword>
<dbReference type="Proteomes" id="UP000005238">
    <property type="component" value="Unassembled WGS sequence"/>
</dbReference>
<dbReference type="EMBL" id="DS566007">
    <property type="status" value="NOT_ANNOTATED_CDS"/>
    <property type="molecule type" value="Genomic_DNA"/>
</dbReference>
<dbReference type="VEuPathDB" id="FungiDB:KRP23_13282"/>
<dbReference type="HOGENOM" id="CLU_149659_0_0_1"/>
<evidence type="ECO:0008006" key="3">
    <source>
        <dbReference type="Google" id="ProtNLM"/>
    </source>
</evidence>
<proteinExistence type="predicted"/>
<sequence>MTADEVVLLCALLDDAGCSEAMVLAVVALYCSPVERPVVPNIRFCLTATTDVDVEFDFRFDLAGILQLASLFELPEWVITKHRDRVHKTEALCILLYHLSYPKRLADMRKTFGRSEGALSRIFLHMGKVTLLYALGRWHIILTLY</sequence>
<reference evidence="1" key="2">
    <citation type="submission" date="2015-06" db="UniProtKB">
        <authorList>
            <consortium name="EnsemblProtists"/>
        </authorList>
    </citation>
    <scope>IDENTIFICATION</scope>
    <source>
        <strain evidence="1">Pr102</strain>
    </source>
</reference>
<dbReference type="OMA" id="RCHAEEV"/>
<name>H3H937_PHYRM</name>
<dbReference type="InParanoid" id="H3H937"/>
<dbReference type="eggNOG" id="ENOG502SV6P">
    <property type="taxonomic scope" value="Eukaryota"/>
</dbReference>
<evidence type="ECO:0000313" key="2">
    <source>
        <dbReference type="Proteomes" id="UP000005238"/>
    </source>
</evidence>
<dbReference type="EnsemblProtists" id="Phyra87354">
    <property type="protein sequence ID" value="Phyra87354"/>
    <property type="gene ID" value="Phyra87354"/>
</dbReference>
<dbReference type="EnsemblProtists" id="Phyra74885">
    <property type="protein sequence ID" value="Phyra74885"/>
    <property type="gene ID" value="Phyra74885"/>
</dbReference>
<organism evidence="1 2">
    <name type="scientific">Phytophthora ramorum</name>
    <name type="common">Sudden oak death agent</name>
    <dbReference type="NCBI Taxonomy" id="164328"/>
    <lineage>
        <taxon>Eukaryota</taxon>
        <taxon>Sar</taxon>
        <taxon>Stramenopiles</taxon>
        <taxon>Oomycota</taxon>
        <taxon>Peronosporomycetes</taxon>
        <taxon>Peronosporales</taxon>
        <taxon>Peronosporaceae</taxon>
        <taxon>Phytophthora</taxon>
    </lineage>
</organism>
<dbReference type="PANTHER" id="PTHR34615">
    <property type="entry name" value="PX DOMAIN-CONTAINING PROTEIN"/>
    <property type="match status" value="1"/>
</dbReference>
<dbReference type="PANTHER" id="PTHR34615:SF1">
    <property type="entry name" value="PX DOMAIN-CONTAINING PROTEIN"/>
    <property type="match status" value="1"/>
</dbReference>
<dbReference type="EMBL" id="DS567756">
    <property type="status" value="NOT_ANNOTATED_CDS"/>
    <property type="molecule type" value="Genomic_DNA"/>
</dbReference>
<accession>H3H937</accession>
<dbReference type="STRING" id="164328.H3H937"/>
<dbReference type="AlphaFoldDB" id="H3H937"/>